<dbReference type="Pfam" id="PF00196">
    <property type="entry name" value="GerE"/>
    <property type="match status" value="1"/>
</dbReference>
<dbReference type="EMBL" id="CP045032">
    <property type="protein sequence ID" value="QFQ03416.1"/>
    <property type="molecule type" value="Genomic_DNA"/>
</dbReference>
<evidence type="ECO:0000313" key="7">
    <source>
        <dbReference type="EMBL" id="QFQ03416.1"/>
    </source>
</evidence>
<dbReference type="GO" id="GO:0006355">
    <property type="term" value="P:regulation of DNA-templated transcription"/>
    <property type="evidence" value="ECO:0007669"/>
    <property type="project" value="InterPro"/>
</dbReference>
<feature type="domain" description="Response regulatory" evidence="6">
    <location>
        <begin position="4"/>
        <end position="120"/>
    </location>
</feature>
<dbReference type="InterPro" id="IPR011006">
    <property type="entry name" value="CheY-like_superfamily"/>
</dbReference>
<dbReference type="PANTHER" id="PTHR43214">
    <property type="entry name" value="TWO-COMPONENT RESPONSE REGULATOR"/>
    <property type="match status" value="1"/>
</dbReference>
<dbReference type="SMART" id="SM00421">
    <property type="entry name" value="HTH_LUXR"/>
    <property type="match status" value="1"/>
</dbReference>
<dbReference type="OrthoDB" id="3680166at2"/>
<dbReference type="InterPro" id="IPR039420">
    <property type="entry name" value="WalR-like"/>
</dbReference>
<dbReference type="PROSITE" id="PS50110">
    <property type="entry name" value="RESPONSE_REGULATORY"/>
    <property type="match status" value="1"/>
</dbReference>
<evidence type="ECO:0000256" key="5">
    <source>
        <dbReference type="PROSITE-ProRule" id="PRU00169"/>
    </source>
</evidence>
<dbReference type="InterPro" id="IPR058245">
    <property type="entry name" value="NreC/VraR/RcsB-like_REC"/>
</dbReference>
<dbReference type="PANTHER" id="PTHR43214:SF24">
    <property type="entry name" value="TRANSCRIPTIONAL REGULATORY PROTEIN NARL-RELATED"/>
    <property type="match status" value="1"/>
</dbReference>
<dbReference type="InterPro" id="IPR000792">
    <property type="entry name" value="Tscrpt_reg_LuxR_C"/>
</dbReference>
<evidence type="ECO:0000256" key="4">
    <source>
        <dbReference type="ARBA" id="ARBA00023163"/>
    </source>
</evidence>
<keyword evidence="2" id="KW-0805">Transcription regulation</keyword>
<gene>
    <name evidence="7" type="primary">vraR</name>
    <name evidence="7" type="ORF">CUROG_10420</name>
</gene>
<dbReference type="Pfam" id="PF00072">
    <property type="entry name" value="Response_reg"/>
    <property type="match status" value="1"/>
</dbReference>
<protein>
    <submittedName>
        <fullName evidence="7">Response regulator protein VraR</fullName>
    </submittedName>
</protein>
<dbReference type="SUPFAM" id="SSF52172">
    <property type="entry name" value="CheY-like"/>
    <property type="match status" value="1"/>
</dbReference>
<keyword evidence="3" id="KW-0238">DNA-binding</keyword>
<dbReference type="AlphaFoldDB" id="A0A5J6Z8V9"/>
<dbReference type="KEGG" id="cuo:CUROG_10420"/>
<evidence type="ECO:0000259" key="6">
    <source>
        <dbReference type="PROSITE" id="PS50110"/>
    </source>
</evidence>
<name>A0A5J6Z8V9_9CORY</name>
<dbReference type="RefSeq" id="WP_151903654.1">
    <property type="nucleotide sequence ID" value="NZ_CP045032.1"/>
</dbReference>
<evidence type="ECO:0000256" key="1">
    <source>
        <dbReference type="ARBA" id="ARBA00022553"/>
    </source>
</evidence>
<keyword evidence="8" id="KW-1185">Reference proteome</keyword>
<dbReference type="Proteomes" id="UP000326711">
    <property type="component" value="Chromosome"/>
</dbReference>
<accession>A0A5J6Z8V9</accession>
<reference evidence="8" key="1">
    <citation type="submission" date="2019-10" db="EMBL/GenBank/DDBJ databases">
        <title>Complete genome sequence of Corynebacterium urogenitalis DSM 108747, isolated from the genital tract of a cow.</title>
        <authorList>
            <person name="Ruckert C."/>
            <person name="Ballas P."/>
            <person name="Wagener K."/>
            <person name="Drillich M."/>
            <person name="Kaempfer P."/>
            <person name="Busse H.-J."/>
            <person name="Ehling-Schulz M."/>
        </authorList>
    </citation>
    <scope>NUCLEOTIDE SEQUENCE [LARGE SCALE GENOMIC DNA]</scope>
    <source>
        <strain evidence="8">LMM 1652</strain>
    </source>
</reference>
<dbReference type="SMART" id="SM00448">
    <property type="entry name" value="REC"/>
    <property type="match status" value="1"/>
</dbReference>
<evidence type="ECO:0000313" key="8">
    <source>
        <dbReference type="Proteomes" id="UP000326711"/>
    </source>
</evidence>
<proteinExistence type="predicted"/>
<dbReference type="GO" id="GO:0003677">
    <property type="term" value="F:DNA binding"/>
    <property type="evidence" value="ECO:0007669"/>
    <property type="project" value="UniProtKB-KW"/>
</dbReference>
<keyword evidence="1 5" id="KW-0597">Phosphoprotein</keyword>
<dbReference type="Gene3D" id="3.40.50.2300">
    <property type="match status" value="1"/>
</dbReference>
<organism evidence="7 8">
    <name type="scientific">Corynebacterium urogenitale</name>
    <dbReference type="NCBI Taxonomy" id="2487892"/>
    <lineage>
        <taxon>Bacteria</taxon>
        <taxon>Bacillati</taxon>
        <taxon>Actinomycetota</taxon>
        <taxon>Actinomycetes</taxon>
        <taxon>Mycobacteriales</taxon>
        <taxon>Corynebacteriaceae</taxon>
        <taxon>Corynebacterium</taxon>
    </lineage>
</organism>
<keyword evidence="4" id="KW-0804">Transcription</keyword>
<dbReference type="CDD" id="cd17535">
    <property type="entry name" value="REC_NarL-like"/>
    <property type="match status" value="1"/>
</dbReference>
<evidence type="ECO:0000256" key="2">
    <source>
        <dbReference type="ARBA" id="ARBA00023015"/>
    </source>
</evidence>
<dbReference type="InterPro" id="IPR001789">
    <property type="entry name" value="Sig_transdc_resp-reg_receiver"/>
</dbReference>
<feature type="modified residue" description="4-aspartylphosphate" evidence="5">
    <location>
        <position position="55"/>
    </location>
</feature>
<sequence>MTTRILLVDDDPTILDTFPVYFSTTDDLGVSATVKTGRQALTWLDTNTCDIVLSDVRMPDIDGIELLQHIQDLEHPPLFVAMTAFDTDETMLKCLSLGAVGYIIKGQSPQEIITSIRTTLKGETSLSPGCVSRVIARTVLNHPQLNRTLSLSAEQEKIVICIQKGMTNRQIATEMNYAEITVKKKISHLLREYNFNGRAELAANFTILRDRPPSRHT</sequence>
<evidence type="ECO:0000256" key="3">
    <source>
        <dbReference type="ARBA" id="ARBA00023125"/>
    </source>
</evidence>
<dbReference type="GO" id="GO:0000160">
    <property type="term" value="P:phosphorelay signal transduction system"/>
    <property type="evidence" value="ECO:0007669"/>
    <property type="project" value="InterPro"/>
</dbReference>